<sequence>MEAVALSTATSALNLVVKTAPTAITDKIGLLLGVEEEFFFIKEELDHMMQAFLEAASTEKVKSVHAYGVPHAHKMRVPLLDRLPMYN</sequence>
<dbReference type="Proteomes" id="UP000623129">
    <property type="component" value="Unassembled WGS sequence"/>
</dbReference>
<dbReference type="OrthoDB" id="671387at2759"/>
<dbReference type="EMBL" id="SWLB01000007">
    <property type="protein sequence ID" value="KAF3336334.1"/>
    <property type="molecule type" value="Genomic_DNA"/>
</dbReference>
<evidence type="ECO:0000313" key="1">
    <source>
        <dbReference type="EMBL" id="KAF3336334.1"/>
    </source>
</evidence>
<evidence type="ECO:0000313" key="2">
    <source>
        <dbReference type="Proteomes" id="UP000623129"/>
    </source>
</evidence>
<reference evidence="1" key="1">
    <citation type="submission" date="2020-01" db="EMBL/GenBank/DDBJ databases">
        <title>Genome sequence of Kobresia littledalei, the first chromosome-level genome in the family Cyperaceae.</title>
        <authorList>
            <person name="Qu G."/>
        </authorList>
    </citation>
    <scope>NUCLEOTIDE SEQUENCE</scope>
    <source>
        <strain evidence="1">C.B.Clarke</strain>
        <tissue evidence="1">Leaf</tissue>
    </source>
</reference>
<dbReference type="AlphaFoldDB" id="A0A833RKC0"/>
<name>A0A833RKC0_9POAL</name>
<proteinExistence type="predicted"/>
<gene>
    <name evidence="1" type="ORF">FCM35_KLT18920</name>
</gene>
<organism evidence="1 2">
    <name type="scientific">Carex littledalei</name>
    <dbReference type="NCBI Taxonomy" id="544730"/>
    <lineage>
        <taxon>Eukaryota</taxon>
        <taxon>Viridiplantae</taxon>
        <taxon>Streptophyta</taxon>
        <taxon>Embryophyta</taxon>
        <taxon>Tracheophyta</taxon>
        <taxon>Spermatophyta</taxon>
        <taxon>Magnoliopsida</taxon>
        <taxon>Liliopsida</taxon>
        <taxon>Poales</taxon>
        <taxon>Cyperaceae</taxon>
        <taxon>Cyperoideae</taxon>
        <taxon>Cariceae</taxon>
        <taxon>Carex</taxon>
        <taxon>Carex subgen. Euthyceras</taxon>
    </lineage>
</organism>
<comment type="caution">
    <text evidence="1">The sequence shown here is derived from an EMBL/GenBank/DDBJ whole genome shotgun (WGS) entry which is preliminary data.</text>
</comment>
<accession>A0A833RKC0</accession>
<keyword evidence="2" id="KW-1185">Reference proteome</keyword>
<protein>
    <submittedName>
        <fullName evidence="1">Uncharacterized protein</fullName>
    </submittedName>
</protein>